<dbReference type="Pfam" id="PF09316">
    <property type="entry name" value="Cmyb_C"/>
    <property type="match status" value="1"/>
</dbReference>
<feature type="domain" description="C-myb C-terminal" evidence="4">
    <location>
        <begin position="87"/>
        <end position="222"/>
    </location>
</feature>
<feature type="compositionally biased region" description="Low complexity" evidence="3">
    <location>
        <begin position="7"/>
        <end position="18"/>
    </location>
</feature>
<evidence type="ECO:0000256" key="1">
    <source>
        <dbReference type="ARBA" id="ARBA00022737"/>
    </source>
</evidence>
<proteinExistence type="predicted"/>
<comment type="caution">
    <text evidence="5">The sequence shown here is derived from an EMBL/GenBank/DDBJ whole genome shotgun (WGS) entry which is preliminary data.</text>
</comment>
<dbReference type="AlphaFoldDB" id="A0AAD3NM55"/>
<accession>A0AAD3NM55</accession>
<gene>
    <name evidence="5" type="ORF">AKAME5_002626500</name>
</gene>
<feature type="compositionally biased region" description="Low complexity" evidence="3">
    <location>
        <begin position="46"/>
        <end position="72"/>
    </location>
</feature>
<dbReference type="GO" id="GO:0003677">
    <property type="term" value="F:DNA binding"/>
    <property type="evidence" value="ECO:0007669"/>
    <property type="project" value="UniProtKB-KW"/>
</dbReference>
<feature type="region of interest" description="Disordered" evidence="3">
    <location>
        <begin position="1"/>
        <end position="79"/>
    </location>
</feature>
<dbReference type="EMBL" id="BRZM01002586">
    <property type="protein sequence ID" value="GLD74933.1"/>
    <property type="molecule type" value="Genomic_DNA"/>
</dbReference>
<keyword evidence="1" id="KW-0677">Repeat</keyword>
<evidence type="ECO:0000256" key="2">
    <source>
        <dbReference type="ARBA" id="ARBA00023125"/>
    </source>
</evidence>
<sequence>MNLPYPSWASQSSLTSSSEGVAMSLPHHHTAAPALPLDQSCLPEESASATRAHSNTSSNNNNNNNSNSHHSSPAFSNPIPEFMESVIDSFLNQSMSPEHSDNDSLPMNSPVESKPLIDHSIRPQKENEMFRTPNICRSILESSPRTPTPFRSALAMQEAKYGPLKLLNTPLEQQMVTSIKQEPMECAIEQPPLKKIKQEVESPCERSPCMQWEAQDLHTQLFSPNGHAQEVP</sequence>
<name>A0AAD3NM55_LATJO</name>
<keyword evidence="6" id="KW-1185">Reference proteome</keyword>
<reference evidence="5" key="1">
    <citation type="submission" date="2022-08" db="EMBL/GenBank/DDBJ databases">
        <title>Genome sequencing of akame (Lates japonicus).</title>
        <authorList>
            <person name="Hashiguchi Y."/>
            <person name="Takahashi H."/>
        </authorList>
    </citation>
    <scope>NUCLEOTIDE SEQUENCE</scope>
    <source>
        <strain evidence="5">Kochi</strain>
    </source>
</reference>
<evidence type="ECO:0000313" key="6">
    <source>
        <dbReference type="Proteomes" id="UP001279410"/>
    </source>
</evidence>
<feature type="compositionally biased region" description="Polar residues" evidence="3">
    <location>
        <begin position="93"/>
        <end position="111"/>
    </location>
</feature>
<feature type="non-terminal residue" evidence="5">
    <location>
        <position position="232"/>
    </location>
</feature>
<evidence type="ECO:0000256" key="3">
    <source>
        <dbReference type="SAM" id="MobiDB-lite"/>
    </source>
</evidence>
<evidence type="ECO:0000313" key="5">
    <source>
        <dbReference type="EMBL" id="GLD74933.1"/>
    </source>
</evidence>
<dbReference type="Proteomes" id="UP001279410">
    <property type="component" value="Unassembled WGS sequence"/>
</dbReference>
<feature type="region of interest" description="Disordered" evidence="3">
    <location>
        <begin position="93"/>
        <end position="114"/>
    </location>
</feature>
<evidence type="ECO:0000259" key="4">
    <source>
        <dbReference type="Pfam" id="PF09316"/>
    </source>
</evidence>
<protein>
    <submittedName>
        <fullName evidence="5">Transcriptional activator Myb isoform X2</fullName>
    </submittedName>
</protein>
<organism evidence="5 6">
    <name type="scientific">Lates japonicus</name>
    <name type="common">Japanese lates</name>
    <dbReference type="NCBI Taxonomy" id="270547"/>
    <lineage>
        <taxon>Eukaryota</taxon>
        <taxon>Metazoa</taxon>
        <taxon>Chordata</taxon>
        <taxon>Craniata</taxon>
        <taxon>Vertebrata</taxon>
        <taxon>Euteleostomi</taxon>
        <taxon>Actinopterygii</taxon>
        <taxon>Neopterygii</taxon>
        <taxon>Teleostei</taxon>
        <taxon>Neoteleostei</taxon>
        <taxon>Acanthomorphata</taxon>
        <taxon>Carangaria</taxon>
        <taxon>Carangaria incertae sedis</taxon>
        <taxon>Centropomidae</taxon>
        <taxon>Lates</taxon>
    </lineage>
</organism>
<dbReference type="InterPro" id="IPR015395">
    <property type="entry name" value="C-myb_C"/>
</dbReference>
<keyword evidence="2" id="KW-0238">DNA-binding</keyword>